<accession>A0A3N4I7E9</accession>
<protein>
    <submittedName>
        <fullName evidence="1">Uncharacterized protein</fullName>
    </submittedName>
</protein>
<dbReference type="EMBL" id="ML119680">
    <property type="protein sequence ID" value="RPA81406.1"/>
    <property type="molecule type" value="Genomic_DNA"/>
</dbReference>
<evidence type="ECO:0000313" key="1">
    <source>
        <dbReference type="EMBL" id="RPA81406.1"/>
    </source>
</evidence>
<name>A0A3N4I7E9_ASCIM</name>
<organism evidence="1 2">
    <name type="scientific">Ascobolus immersus RN42</name>
    <dbReference type="NCBI Taxonomy" id="1160509"/>
    <lineage>
        <taxon>Eukaryota</taxon>
        <taxon>Fungi</taxon>
        <taxon>Dikarya</taxon>
        <taxon>Ascomycota</taxon>
        <taxon>Pezizomycotina</taxon>
        <taxon>Pezizomycetes</taxon>
        <taxon>Pezizales</taxon>
        <taxon>Ascobolaceae</taxon>
        <taxon>Ascobolus</taxon>
    </lineage>
</organism>
<dbReference type="AlphaFoldDB" id="A0A3N4I7E9"/>
<gene>
    <name evidence="1" type="ORF">BJ508DRAFT_306663</name>
</gene>
<evidence type="ECO:0000313" key="2">
    <source>
        <dbReference type="Proteomes" id="UP000275078"/>
    </source>
</evidence>
<dbReference type="Proteomes" id="UP000275078">
    <property type="component" value="Unassembled WGS sequence"/>
</dbReference>
<keyword evidence="2" id="KW-1185">Reference proteome</keyword>
<reference evidence="1 2" key="1">
    <citation type="journal article" date="2018" name="Nat. Ecol. Evol.">
        <title>Pezizomycetes genomes reveal the molecular basis of ectomycorrhizal truffle lifestyle.</title>
        <authorList>
            <person name="Murat C."/>
            <person name="Payen T."/>
            <person name="Noel B."/>
            <person name="Kuo A."/>
            <person name="Morin E."/>
            <person name="Chen J."/>
            <person name="Kohler A."/>
            <person name="Krizsan K."/>
            <person name="Balestrini R."/>
            <person name="Da Silva C."/>
            <person name="Montanini B."/>
            <person name="Hainaut M."/>
            <person name="Levati E."/>
            <person name="Barry K.W."/>
            <person name="Belfiori B."/>
            <person name="Cichocki N."/>
            <person name="Clum A."/>
            <person name="Dockter R.B."/>
            <person name="Fauchery L."/>
            <person name="Guy J."/>
            <person name="Iotti M."/>
            <person name="Le Tacon F."/>
            <person name="Lindquist E.A."/>
            <person name="Lipzen A."/>
            <person name="Malagnac F."/>
            <person name="Mello A."/>
            <person name="Molinier V."/>
            <person name="Miyauchi S."/>
            <person name="Poulain J."/>
            <person name="Riccioni C."/>
            <person name="Rubini A."/>
            <person name="Sitrit Y."/>
            <person name="Splivallo R."/>
            <person name="Traeger S."/>
            <person name="Wang M."/>
            <person name="Zifcakova L."/>
            <person name="Wipf D."/>
            <person name="Zambonelli A."/>
            <person name="Paolocci F."/>
            <person name="Nowrousian M."/>
            <person name="Ottonello S."/>
            <person name="Baldrian P."/>
            <person name="Spatafora J.W."/>
            <person name="Henrissat B."/>
            <person name="Nagy L.G."/>
            <person name="Aury J.M."/>
            <person name="Wincker P."/>
            <person name="Grigoriev I.V."/>
            <person name="Bonfante P."/>
            <person name="Martin F.M."/>
        </authorList>
    </citation>
    <scope>NUCLEOTIDE SEQUENCE [LARGE SCALE GENOMIC DNA]</scope>
    <source>
        <strain evidence="1 2">RN42</strain>
    </source>
</reference>
<proteinExistence type="predicted"/>
<sequence>MYGVISIGVLAATEARAESFLAVNNWKWGVFTALSYLERAMYESGFSEGNPMSQLRHCYFCTQGLIVKCIRVQYKLHQQLIGIFDDCESDSDSEWHDEVIRGISPEDIEPKPHSESSDFQQQELDTEIHNSDYSWQPDSTASYSDEDNDIEAAETRVIRSSGKDRQLNLLHRLYNTINGISGLSLHHKPVHQQFHLLAEHFESHMKQSLTRYYHLGALSYTHETLNKRHSAELLRVGQVYLVPAALQSTTDQLGHLVRAGQGEELDINLIVRLLCAKSFQPERLGELLIRKYLREKGVNSGVVQAITGNTKMEVQVSLDRCEELDE</sequence>